<gene>
    <name evidence="7" type="ORF">HGA15_01165</name>
</gene>
<feature type="domain" description="ABC transporter" evidence="6">
    <location>
        <begin position="38"/>
        <end position="300"/>
    </location>
</feature>
<comment type="caution">
    <text evidence="7">The sequence shown here is derived from an EMBL/GenBank/DDBJ whole genome shotgun (WGS) entry which is preliminary data.</text>
</comment>
<dbReference type="CDD" id="cd03257">
    <property type="entry name" value="ABC_NikE_OppD_transporters"/>
    <property type="match status" value="1"/>
</dbReference>
<comment type="similarity">
    <text evidence="1">Belongs to the ABC transporter superfamily.</text>
</comment>
<dbReference type="AlphaFoldDB" id="A0A846Y6G0"/>
<feature type="compositionally biased region" description="Pro residues" evidence="5">
    <location>
        <begin position="1"/>
        <end position="13"/>
    </location>
</feature>
<dbReference type="EMBL" id="JAAXOT010000001">
    <property type="protein sequence ID" value="NKY54793.1"/>
    <property type="molecule type" value="Genomic_DNA"/>
</dbReference>
<evidence type="ECO:0000259" key="6">
    <source>
        <dbReference type="PROSITE" id="PS50893"/>
    </source>
</evidence>
<proteinExistence type="inferred from homology"/>
<sequence length="322" mass="33462">MRPNGPVPHPAGPVRPASKGRPVLSRTAPARPLAVFALCLAAILAVAGCRSAVEQAASGAGTEATEGGVLRIGDAGDLTPADLHAAAPGPGRSRTDPGRTGFLAGSAGGVTGRAGSHRLDGQDPAVLSPRRLRALRRDIAVVPQDPATSLDPRLTIAASIREPLDVHKAGTPGERRQRVLDLLDAVRLPAAFAGRLPHQLSGGQRRRVALARALALRPRLLIADEPTSALDVSVQAEVLSLFTDIQRDLEFACLFISHDLAVVHRIADRVAVLRSGSVLEVGPVGTVFTTPRRAHTRALVAAVPSPDPARRPAATELPAVAV</sequence>
<feature type="region of interest" description="Disordered" evidence="5">
    <location>
        <begin position="1"/>
        <end position="24"/>
    </location>
</feature>
<evidence type="ECO:0000313" key="8">
    <source>
        <dbReference type="Proteomes" id="UP000570678"/>
    </source>
</evidence>
<dbReference type="PROSITE" id="PS00211">
    <property type="entry name" value="ABC_TRANSPORTER_1"/>
    <property type="match status" value="1"/>
</dbReference>
<evidence type="ECO:0000313" key="7">
    <source>
        <dbReference type="EMBL" id="NKY54793.1"/>
    </source>
</evidence>
<dbReference type="PANTHER" id="PTHR43776:SF7">
    <property type="entry name" value="D,D-DIPEPTIDE TRANSPORT ATP-BINDING PROTEIN DDPF-RELATED"/>
    <property type="match status" value="1"/>
</dbReference>
<dbReference type="PROSITE" id="PS50893">
    <property type="entry name" value="ABC_TRANSPORTER_2"/>
    <property type="match status" value="1"/>
</dbReference>
<organism evidence="7 8">
    <name type="scientific">Nocardia flavorosea</name>
    <dbReference type="NCBI Taxonomy" id="53429"/>
    <lineage>
        <taxon>Bacteria</taxon>
        <taxon>Bacillati</taxon>
        <taxon>Actinomycetota</taxon>
        <taxon>Actinomycetes</taxon>
        <taxon>Mycobacteriales</taxon>
        <taxon>Nocardiaceae</taxon>
        <taxon>Nocardia</taxon>
    </lineage>
</organism>
<evidence type="ECO:0000256" key="1">
    <source>
        <dbReference type="ARBA" id="ARBA00005417"/>
    </source>
</evidence>
<dbReference type="PANTHER" id="PTHR43776">
    <property type="entry name" value="TRANSPORT ATP-BINDING PROTEIN"/>
    <property type="match status" value="1"/>
</dbReference>
<evidence type="ECO:0000256" key="2">
    <source>
        <dbReference type="ARBA" id="ARBA00022448"/>
    </source>
</evidence>
<keyword evidence="4 7" id="KW-0067">ATP-binding</keyword>
<keyword evidence="2" id="KW-0813">Transport</keyword>
<dbReference type="Proteomes" id="UP000570678">
    <property type="component" value="Unassembled WGS sequence"/>
</dbReference>
<keyword evidence="3" id="KW-0547">Nucleotide-binding</keyword>
<dbReference type="GO" id="GO:0005524">
    <property type="term" value="F:ATP binding"/>
    <property type="evidence" value="ECO:0007669"/>
    <property type="project" value="UniProtKB-KW"/>
</dbReference>
<evidence type="ECO:0000256" key="4">
    <source>
        <dbReference type="ARBA" id="ARBA00022840"/>
    </source>
</evidence>
<dbReference type="GO" id="GO:0016887">
    <property type="term" value="F:ATP hydrolysis activity"/>
    <property type="evidence" value="ECO:0007669"/>
    <property type="project" value="InterPro"/>
</dbReference>
<protein>
    <submittedName>
        <fullName evidence="7">ABC transporter ATP-binding protein</fullName>
    </submittedName>
</protein>
<dbReference type="InterPro" id="IPR050319">
    <property type="entry name" value="ABC_transp_ATP-bind"/>
</dbReference>
<dbReference type="InterPro" id="IPR027417">
    <property type="entry name" value="P-loop_NTPase"/>
</dbReference>
<evidence type="ECO:0000256" key="5">
    <source>
        <dbReference type="SAM" id="MobiDB-lite"/>
    </source>
</evidence>
<dbReference type="InterPro" id="IPR017871">
    <property type="entry name" value="ABC_transporter-like_CS"/>
</dbReference>
<accession>A0A846Y6G0</accession>
<name>A0A846Y6G0_9NOCA</name>
<dbReference type="Gene3D" id="3.40.50.300">
    <property type="entry name" value="P-loop containing nucleotide triphosphate hydrolases"/>
    <property type="match status" value="1"/>
</dbReference>
<keyword evidence="8" id="KW-1185">Reference proteome</keyword>
<feature type="region of interest" description="Disordered" evidence="5">
    <location>
        <begin position="72"/>
        <end position="125"/>
    </location>
</feature>
<evidence type="ECO:0000256" key="3">
    <source>
        <dbReference type="ARBA" id="ARBA00022741"/>
    </source>
</evidence>
<dbReference type="InterPro" id="IPR003439">
    <property type="entry name" value="ABC_transporter-like_ATP-bd"/>
</dbReference>
<dbReference type="SUPFAM" id="SSF52540">
    <property type="entry name" value="P-loop containing nucleoside triphosphate hydrolases"/>
    <property type="match status" value="1"/>
</dbReference>
<reference evidence="7 8" key="1">
    <citation type="submission" date="2020-04" db="EMBL/GenBank/DDBJ databases">
        <title>MicrobeNet Type strains.</title>
        <authorList>
            <person name="Nicholson A.C."/>
        </authorList>
    </citation>
    <scope>NUCLEOTIDE SEQUENCE [LARGE SCALE GENOMIC DNA]</scope>
    <source>
        <strain evidence="7 8">JCM 3332</strain>
    </source>
</reference>
<dbReference type="Pfam" id="PF00005">
    <property type="entry name" value="ABC_tran"/>
    <property type="match status" value="1"/>
</dbReference>